<organism evidence="2 3">
    <name type="scientific">Apiospora marii</name>
    <dbReference type="NCBI Taxonomy" id="335849"/>
    <lineage>
        <taxon>Eukaryota</taxon>
        <taxon>Fungi</taxon>
        <taxon>Dikarya</taxon>
        <taxon>Ascomycota</taxon>
        <taxon>Pezizomycotina</taxon>
        <taxon>Sordariomycetes</taxon>
        <taxon>Xylariomycetidae</taxon>
        <taxon>Amphisphaeriales</taxon>
        <taxon>Apiosporaceae</taxon>
        <taxon>Apiospora</taxon>
    </lineage>
</organism>
<dbReference type="PANTHER" id="PTHR24148">
    <property type="entry name" value="ANKYRIN REPEAT DOMAIN-CONTAINING PROTEIN 39 HOMOLOG-RELATED"/>
    <property type="match status" value="1"/>
</dbReference>
<dbReference type="EMBL" id="JAQQWI010000018">
    <property type="protein sequence ID" value="KAK8001208.1"/>
    <property type="molecule type" value="Genomic_DNA"/>
</dbReference>
<proteinExistence type="predicted"/>
<dbReference type="PANTHER" id="PTHR24148:SF64">
    <property type="entry name" value="HETEROKARYON INCOMPATIBILITY DOMAIN-CONTAINING PROTEIN"/>
    <property type="match status" value="1"/>
</dbReference>
<sequence length="421" mass="47943">MEFTELPRIQYRALSYVWGHAGGLECVQTITVDGQPFCVRQNLYDFLQTAVSKGENGLYFIDAICINQLNKEERCSQVSEMARIYRNADMVVAWLGALNPEQAENIRSLSLDRGKNRGSWSAKQWAGLRYLSYHQYWSRIWIIQEVLLASGMIVWCGCFVFPLSILRSSISRDATASRTVYDFRGRPTSVSHQSSQSISPAEMVITHRLREVTELRRDPLAQGTEIGTLEEMTRALQRPHSVTVTYQSHIPDPLHQIMGKFGKLNCSDPRDKLYGLLGLLKQHSSSLIQPNYEQGVDFALAQALATGLEELLVERSSAVSQDQAHDEVAADGSFFTYYCDVRDAFGISDDECIPILKKVLEESQDWRRRNNTWKDENWRLVQDLMHRDFEGFLGEDPSAAGRHDGMDAEIKLHRKLLGICR</sequence>
<dbReference type="Proteomes" id="UP001396898">
    <property type="component" value="Unassembled WGS sequence"/>
</dbReference>
<reference evidence="2 3" key="1">
    <citation type="submission" date="2023-01" db="EMBL/GenBank/DDBJ databases">
        <title>Analysis of 21 Apiospora genomes using comparative genomics revels a genus with tremendous synthesis potential of carbohydrate active enzymes and secondary metabolites.</title>
        <authorList>
            <person name="Sorensen T."/>
        </authorList>
    </citation>
    <scope>NUCLEOTIDE SEQUENCE [LARGE SCALE GENOMIC DNA]</scope>
    <source>
        <strain evidence="2 3">CBS 20057</strain>
    </source>
</reference>
<protein>
    <recommendedName>
        <fullName evidence="1">Heterokaryon incompatibility domain-containing protein</fullName>
    </recommendedName>
</protein>
<dbReference type="InterPro" id="IPR010730">
    <property type="entry name" value="HET"/>
</dbReference>
<accession>A0ABR1R628</accession>
<evidence type="ECO:0000313" key="2">
    <source>
        <dbReference type="EMBL" id="KAK8001208.1"/>
    </source>
</evidence>
<name>A0ABR1R628_9PEZI</name>
<dbReference type="InterPro" id="IPR052895">
    <property type="entry name" value="HetReg/Transcr_Mod"/>
</dbReference>
<feature type="domain" description="Heterokaryon incompatibility" evidence="1">
    <location>
        <begin position="11"/>
        <end position="145"/>
    </location>
</feature>
<dbReference type="Pfam" id="PF06985">
    <property type="entry name" value="HET"/>
    <property type="match status" value="1"/>
</dbReference>
<keyword evidence="3" id="KW-1185">Reference proteome</keyword>
<evidence type="ECO:0000259" key="1">
    <source>
        <dbReference type="Pfam" id="PF06985"/>
    </source>
</evidence>
<gene>
    <name evidence="2" type="ORF">PG991_013430</name>
</gene>
<evidence type="ECO:0000313" key="3">
    <source>
        <dbReference type="Proteomes" id="UP001396898"/>
    </source>
</evidence>
<comment type="caution">
    <text evidence="2">The sequence shown here is derived from an EMBL/GenBank/DDBJ whole genome shotgun (WGS) entry which is preliminary data.</text>
</comment>